<gene>
    <name evidence="7" type="ORF">DB30_01257</name>
</gene>
<comment type="similarity">
    <text evidence="2">Belongs to the threonine synthase family.</text>
</comment>
<evidence type="ECO:0000313" key="8">
    <source>
        <dbReference type="Proteomes" id="UP000031599"/>
    </source>
</evidence>
<evidence type="ECO:0000256" key="5">
    <source>
        <dbReference type="PIRSR" id="PIRSR604450-51"/>
    </source>
</evidence>
<dbReference type="GO" id="GO:0009088">
    <property type="term" value="P:threonine biosynthetic process"/>
    <property type="evidence" value="ECO:0007669"/>
    <property type="project" value="UniProtKB-UniRule"/>
</dbReference>
<dbReference type="GO" id="GO:0004795">
    <property type="term" value="F:threonine synthase activity"/>
    <property type="evidence" value="ECO:0007669"/>
    <property type="project" value="UniProtKB-UniRule"/>
</dbReference>
<keyword evidence="3 5" id="KW-0663">Pyridoxal phosphate</keyword>
<dbReference type="Gene3D" id="3.40.50.1100">
    <property type="match status" value="2"/>
</dbReference>
<dbReference type="InterPro" id="IPR004450">
    <property type="entry name" value="Thr_synthase-like"/>
</dbReference>
<evidence type="ECO:0000256" key="3">
    <source>
        <dbReference type="ARBA" id="ARBA00022898"/>
    </source>
</evidence>
<dbReference type="SUPFAM" id="SSF53686">
    <property type="entry name" value="Tryptophan synthase beta subunit-like PLP-dependent enzymes"/>
    <property type="match status" value="1"/>
</dbReference>
<dbReference type="Proteomes" id="UP000031599">
    <property type="component" value="Unassembled WGS sequence"/>
</dbReference>
<proteinExistence type="inferred from homology"/>
<evidence type="ECO:0000259" key="6">
    <source>
        <dbReference type="Pfam" id="PF00291"/>
    </source>
</evidence>
<dbReference type="NCBIfam" id="TIGR00260">
    <property type="entry name" value="thrC"/>
    <property type="match status" value="1"/>
</dbReference>
<accession>A0A0C2CXI7</accession>
<evidence type="ECO:0000313" key="7">
    <source>
        <dbReference type="EMBL" id="KIG12547.1"/>
    </source>
</evidence>
<feature type="modified residue" description="N6-(pyridoxal phosphate)lysine" evidence="5">
    <location>
        <position position="124"/>
    </location>
</feature>
<sequence length="461" mass="49615">MPYRAWFSCVAGCAGQHPLSQVIYRCPTCAGLLEVIHDEQALAKRSPAAWMQLFDQRFLRTSWPYGSGVWGKKEWVQPMLSADNVVSLFEGGSNLFWAERYGAQLGVPDLWIKQCGTSHTGSFKDLGMTVLVSTVKQMRADGAPIRAVACASTGDTSAALAAYGAAAGIPVIVLLPANKITAAQLVQPIANGALVVSLDTDFDGCMRVVQRLTDTDKGDSGIYLANSMNSLRVEGQKTIALEIVQQFDWEVPDWVLVPGGNLGNISAIAKGFMEMQRLGMISTPPRLVCCQAQAANPLYLAYERARAANRELQLGDFEAVSAQPTLASAIQIGNPVSLSKAVKAIVQTNGIVLQASEAQLANASARADRTGLFSCPHTGVALACLEQLIEAGTIHRDDRVVVVSTAHGLKFTEFKTGYHEQRLDFDSRYANRPVSITSDPEQAVGELHRLLDQHDSLAGLG</sequence>
<dbReference type="RefSeq" id="WP_052557492.1">
    <property type="nucleotide sequence ID" value="NZ_JMCC02000126.1"/>
</dbReference>
<dbReference type="InterPro" id="IPR001926">
    <property type="entry name" value="TrpB-like_PALP"/>
</dbReference>
<comment type="caution">
    <text evidence="7">The sequence shown here is derived from an EMBL/GenBank/DDBJ whole genome shotgun (WGS) entry which is preliminary data.</text>
</comment>
<evidence type="ECO:0000256" key="2">
    <source>
        <dbReference type="ARBA" id="ARBA00005517"/>
    </source>
</evidence>
<dbReference type="EC" id="4.2.3.1" evidence="4"/>
<reference evidence="7 8" key="1">
    <citation type="submission" date="2014-12" db="EMBL/GenBank/DDBJ databases">
        <title>Genome assembly of Enhygromyxa salina DSM 15201.</title>
        <authorList>
            <person name="Sharma G."/>
            <person name="Subramanian S."/>
        </authorList>
    </citation>
    <scope>NUCLEOTIDE SEQUENCE [LARGE SCALE GENOMIC DNA]</scope>
    <source>
        <strain evidence="7 8">DSM 15201</strain>
    </source>
</reference>
<feature type="domain" description="Tryptophan synthase beta chain-like PALP" evidence="6">
    <location>
        <begin position="86"/>
        <end position="405"/>
    </location>
</feature>
<dbReference type="CDD" id="cd01563">
    <property type="entry name" value="Thr-synth_1"/>
    <property type="match status" value="1"/>
</dbReference>
<organism evidence="7 8">
    <name type="scientific">Enhygromyxa salina</name>
    <dbReference type="NCBI Taxonomy" id="215803"/>
    <lineage>
        <taxon>Bacteria</taxon>
        <taxon>Pseudomonadati</taxon>
        <taxon>Myxococcota</taxon>
        <taxon>Polyangia</taxon>
        <taxon>Nannocystales</taxon>
        <taxon>Nannocystaceae</taxon>
        <taxon>Enhygromyxa</taxon>
    </lineage>
</organism>
<dbReference type="PANTHER" id="PTHR10314">
    <property type="entry name" value="CYSTATHIONINE BETA-SYNTHASE"/>
    <property type="match status" value="1"/>
</dbReference>
<evidence type="ECO:0000256" key="1">
    <source>
        <dbReference type="ARBA" id="ARBA00001933"/>
    </source>
</evidence>
<dbReference type="AlphaFoldDB" id="A0A0C2CXI7"/>
<protein>
    <recommendedName>
        <fullName evidence="4">Threonine synthase</fullName>
        <ecNumber evidence="4">4.2.3.1</ecNumber>
    </recommendedName>
</protein>
<dbReference type="InterPro" id="IPR036052">
    <property type="entry name" value="TrpB-like_PALP_sf"/>
</dbReference>
<dbReference type="EMBL" id="JMCC02000126">
    <property type="protein sequence ID" value="KIG12547.1"/>
    <property type="molecule type" value="Genomic_DNA"/>
</dbReference>
<comment type="cofactor">
    <cofactor evidence="1 5">
        <name>pyridoxal 5'-phosphate</name>
        <dbReference type="ChEBI" id="CHEBI:597326"/>
    </cofactor>
</comment>
<dbReference type="InterPro" id="IPR050214">
    <property type="entry name" value="Cys_Synth/Cystath_Beta-Synth"/>
</dbReference>
<dbReference type="Pfam" id="PF00291">
    <property type="entry name" value="PALP"/>
    <property type="match status" value="1"/>
</dbReference>
<evidence type="ECO:0000256" key="4">
    <source>
        <dbReference type="NCBIfam" id="TIGR00260"/>
    </source>
</evidence>
<name>A0A0C2CXI7_9BACT</name>